<dbReference type="OrthoDB" id="3354680at2759"/>
<dbReference type="AlphaFoldDB" id="A0A9P5PL95"/>
<evidence type="ECO:0000313" key="1">
    <source>
        <dbReference type="EMBL" id="KAF9065948.1"/>
    </source>
</evidence>
<reference evidence="1" key="1">
    <citation type="submission" date="2020-11" db="EMBL/GenBank/DDBJ databases">
        <authorList>
            <consortium name="DOE Joint Genome Institute"/>
            <person name="Ahrendt S."/>
            <person name="Riley R."/>
            <person name="Andreopoulos W."/>
            <person name="Labutti K."/>
            <person name="Pangilinan J."/>
            <person name="Ruiz-Duenas F.J."/>
            <person name="Barrasa J.M."/>
            <person name="Sanchez-Garcia M."/>
            <person name="Camarero S."/>
            <person name="Miyauchi S."/>
            <person name="Serrano A."/>
            <person name="Linde D."/>
            <person name="Babiker R."/>
            <person name="Drula E."/>
            <person name="Ayuso-Fernandez I."/>
            <person name="Pacheco R."/>
            <person name="Padilla G."/>
            <person name="Ferreira P."/>
            <person name="Barriuso J."/>
            <person name="Kellner H."/>
            <person name="Castanera R."/>
            <person name="Alfaro M."/>
            <person name="Ramirez L."/>
            <person name="Pisabarro A.G."/>
            <person name="Kuo A."/>
            <person name="Tritt A."/>
            <person name="Lipzen A."/>
            <person name="He G."/>
            <person name="Yan M."/>
            <person name="Ng V."/>
            <person name="Cullen D."/>
            <person name="Martin F."/>
            <person name="Rosso M.-N."/>
            <person name="Henrissat B."/>
            <person name="Hibbett D."/>
            <person name="Martinez A.T."/>
            <person name="Grigoriev I.V."/>
        </authorList>
    </citation>
    <scope>NUCLEOTIDE SEQUENCE</scope>
    <source>
        <strain evidence="1">AH 40177</strain>
    </source>
</reference>
<keyword evidence="2" id="KW-1185">Reference proteome</keyword>
<accession>A0A9P5PL95</accession>
<sequence length="255" mass="29093">MHVLGLRKAPASSFWAILRNQSYIYPVTKEFLTSSSFKLINPRGHRIATDQVAMRLPSSSISDLNDEAVLALFTRGFFGGKVFCIERFILKVGLAKIMPARYTGFTSLPTEKIEWNPQNISTSTVIPVGDILFGSFKLVDSHIKQTPRPESESDPLPSYLDFGFGSDTASFGGCHRFSVHRDLRGNSDLDTKSSPTVTDKDSRQVQDEVEIRIEHFSFICNPWTNVDSWPKYMTWFHRWYERLLFTDGIRSVLRQ</sequence>
<protein>
    <submittedName>
        <fullName evidence="1">Uncharacterized protein</fullName>
    </submittedName>
</protein>
<comment type="caution">
    <text evidence="1">The sequence shown here is derived from an EMBL/GenBank/DDBJ whole genome shotgun (WGS) entry which is preliminary data.</text>
</comment>
<dbReference type="EMBL" id="JADNRY010000095">
    <property type="protein sequence ID" value="KAF9065948.1"/>
    <property type="molecule type" value="Genomic_DNA"/>
</dbReference>
<gene>
    <name evidence="1" type="ORF">BDP27DRAFT_1424341</name>
</gene>
<organism evidence="1 2">
    <name type="scientific">Rhodocollybia butyracea</name>
    <dbReference type="NCBI Taxonomy" id="206335"/>
    <lineage>
        <taxon>Eukaryota</taxon>
        <taxon>Fungi</taxon>
        <taxon>Dikarya</taxon>
        <taxon>Basidiomycota</taxon>
        <taxon>Agaricomycotina</taxon>
        <taxon>Agaricomycetes</taxon>
        <taxon>Agaricomycetidae</taxon>
        <taxon>Agaricales</taxon>
        <taxon>Marasmiineae</taxon>
        <taxon>Omphalotaceae</taxon>
        <taxon>Rhodocollybia</taxon>
    </lineage>
</organism>
<name>A0A9P5PL95_9AGAR</name>
<dbReference type="Proteomes" id="UP000772434">
    <property type="component" value="Unassembled WGS sequence"/>
</dbReference>
<evidence type="ECO:0000313" key="2">
    <source>
        <dbReference type="Proteomes" id="UP000772434"/>
    </source>
</evidence>
<proteinExistence type="predicted"/>